<proteinExistence type="predicted"/>
<feature type="domain" description="YjeF C-terminal" evidence="1">
    <location>
        <begin position="1"/>
        <end position="76"/>
    </location>
</feature>
<sequence length="78" mass="8338">MAKGGSGDVLAGMIAALLGQKHLREERRAENNTAELVADAVLYHGLAGDLCAQKLGEYAMLPTDLIDALPEILARYSR</sequence>
<evidence type="ECO:0000259" key="1">
    <source>
        <dbReference type="PROSITE" id="PS51383"/>
    </source>
</evidence>
<reference evidence="2" key="1">
    <citation type="submission" date="2015-06" db="EMBL/GenBank/DDBJ databases">
        <authorList>
            <person name="Joergensen T."/>
        </authorList>
    </citation>
    <scope>NUCLEOTIDE SEQUENCE</scope>
    <source>
        <strain evidence="2">RGFK1083</strain>
    </source>
</reference>
<accession>A0A0H5Q4T9</accession>
<dbReference type="AlphaFoldDB" id="A0A0H5Q4T9"/>
<protein>
    <recommendedName>
        <fullName evidence="1">YjeF C-terminal domain-containing protein</fullName>
    </recommendedName>
</protein>
<dbReference type="PROSITE" id="PS51383">
    <property type="entry name" value="YJEF_C_3"/>
    <property type="match status" value="1"/>
</dbReference>
<dbReference type="EMBL" id="LN853664">
    <property type="protein sequence ID" value="CRY96419.1"/>
    <property type="molecule type" value="Genomic_DNA"/>
</dbReference>
<dbReference type="InterPro" id="IPR017953">
    <property type="entry name" value="Carbohydrate_kinase_pred_CS"/>
</dbReference>
<organism evidence="2">
    <name type="scientific">uncultured prokaryote</name>
    <dbReference type="NCBI Taxonomy" id="198431"/>
    <lineage>
        <taxon>unclassified sequences</taxon>
        <taxon>environmental samples</taxon>
    </lineage>
</organism>
<reference evidence="2" key="2">
    <citation type="submission" date="2015-07" db="EMBL/GenBank/DDBJ databases">
        <title>Plasmids, circular viruses and viroids from rat gut.</title>
        <authorList>
            <person name="Jorgensen T.J."/>
            <person name="Hansen M.A."/>
            <person name="Xu Z."/>
            <person name="Tabak M.A."/>
            <person name="Sorensen S.J."/>
            <person name="Hansen L.H."/>
        </authorList>
    </citation>
    <scope>NUCLEOTIDE SEQUENCE</scope>
    <source>
        <strain evidence="2">RGFK1083</strain>
    </source>
</reference>
<evidence type="ECO:0000313" key="2">
    <source>
        <dbReference type="EMBL" id="CRY96419.1"/>
    </source>
</evidence>
<dbReference type="PROSITE" id="PS01050">
    <property type="entry name" value="YJEF_C_2"/>
    <property type="match status" value="1"/>
</dbReference>
<name>A0A0H5Q4T9_9ZZZZ</name>
<dbReference type="SUPFAM" id="SSF53613">
    <property type="entry name" value="Ribokinase-like"/>
    <property type="match status" value="1"/>
</dbReference>
<dbReference type="GO" id="GO:0016836">
    <property type="term" value="F:hydro-lyase activity"/>
    <property type="evidence" value="ECO:0007669"/>
    <property type="project" value="InterPro"/>
</dbReference>
<dbReference type="SMR" id="A0A0H5Q4T9"/>
<dbReference type="InterPro" id="IPR029056">
    <property type="entry name" value="Ribokinase-like"/>
</dbReference>
<dbReference type="Gene3D" id="3.40.1190.20">
    <property type="match status" value="1"/>
</dbReference>
<dbReference type="Pfam" id="PF01256">
    <property type="entry name" value="Carb_kinase"/>
    <property type="match status" value="1"/>
</dbReference>
<dbReference type="InterPro" id="IPR000631">
    <property type="entry name" value="CARKD"/>
</dbReference>